<feature type="region of interest" description="Disordered" evidence="1">
    <location>
        <begin position="177"/>
        <end position="218"/>
    </location>
</feature>
<evidence type="ECO:0000313" key="4">
    <source>
        <dbReference type="Proteomes" id="UP000215902"/>
    </source>
</evidence>
<dbReference type="PANTHER" id="PTHR23399">
    <property type="entry name" value="DEOXYNUCLEOTIDYLTRANSFERASE TERMINAL-INTERACTING PROTEIN 1"/>
    <property type="match status" value="1"/>
</dbReference>
<dbReference type="GO" id="GO:0031491">
    <property type="term" value="F:nucleosome binding"/>
    <property type="evidence" value="ECO:0007669"/>
    <property type="project" value="TreeGrafter"/>
</dbReference>
<feature type="domain" description="TdIF1 C-terminal" evidence="2">
    <location>
        <begin position="462"/>
        <end position="561"/>
    </location>
</feature>
<dbReference type="InterPro" id="IPR049121">
    <property type="entry name" value="TdIF1_C"/>
</dbReference>
<proteinExistence type="predicted"/>
<evidence type="ECO:0000313" key="3">
    <source>
        <dbReference type="EMBL" id="PAA52893.1"/>
    </source>
</evidence>
<keyword evidence="4" id="KW-1185">Reference proteome</keyword>
<dbReference type="PANTHER" id="PTHR23399:SF2">
    <property type="entry name" value="DEOXYNUCLEOTIDYLTRANSFERASE TERMINAL-INTERACTING PROTEIN 1"/>
    <property type="match status" value="1"/>
</dbReference>
<dbReference type="GO" id="GO:0003677">
    <property type="term" value="F:DNA binding"/>
    <property type="evidence" value="ECO:0007669"/>
    <property type="project" value="InterPro"/>
</dbReference>
<dbReference type="GO" id="GO:0005634">
    <property type="term" value="C:nucleus"/>
    <property type="evidence" value="ECO:0007669"/>
    <property type="project" value="TreeGrafter"/>
</dbReference>
<protein>
    <recommendedName>
        <fullName evidence="2">TdIF1 C-terminal domain-containing protein</fullName>
    </recommendedName>
</protein>
<name>A0A267DUC0_9PLAT</name>
<organism evidence="3 4">
    <name type="scientific">Macrostomum lignano</name>
    <dbReference type="NCBI Taxonomy" id="282301"/>
    <lineage>
        <taxon>Eukaryota</taxon>
        <taxon>Metazoa</taxon>
        <taxon>Spiralia</taxon>
        <taxon>Lophotrochozoa</taxon>
        <taxon>Platyhelminthes</taxon>
        <taxon>Rhabditophora</taxon>
        <taxon>Macrostomorpha</taxon>
        <taxon>Macrostomida</taxon>
        <taxon>Macrostomidae</taxon>
        <taxon>Macrostomum</taxon>
    </lineage>
</organism>
<dbReference type="InterPro" id="IPR026064">
    <property type="entry name" value="TdIF1"/>
</dbReference>
<dbReference type="Pfam" id="PF21229">
    <property type="entry name" value="TdIF1_2nd"/>
    <property type="match status" value="1"/>
</dbReference>
<comment type="caution">
    <text evidence="3">The sequence shown here is derived from an EMBL/GenBank/DDBJ whole genome shotgun (WGS) entry which is preliminary data.</text>
</comment>
<dbReference type="AlphaFoldDB" id="A0A267DUC0"/>
<dbReference type="EMBL" id="NIVC01003169">
    <property type="protein sequence ID" value="PAA52893.1"/>
    <property type="molecule type" value="Genomic_DNA"/>
</dbReference>
<dbReference type="Proteomes" id="UP000215902">
    <property type="component" value="Unassembled WGS sequence"/>
</dbReference>
<feature type="compositionally biased region" description="Low complexity" evidence="1">
    <location>
        <begin position="200"/>
        <end position="218"/>
    </location>
</feature>
<evidence type="ECO:0000256" key="1">
    <source>
        <dbReference type="SAM" id="MobiDB-lite"/>
    </source>
</evidence>
<evidence type="ECO:0000259" key="2">
    <source>
        <dbReference type="Pfam" id="PF21229"/>
    </source>
</evidence>
<sequence length="615" mass="65729">MSGPPTFNRVNGAMLLPSRSGNSAGNANSQSILSSLLVNSNRTSGLIQSGLSTAVYPASSQLGAAAASFQQQQQINNQQQSFQHQLQSQHPQQFQLNHHGAFGGVNSSVHSRMPFHDFVPSVSSSSNQSTSIQQQQHLVLQPVSSAITVHQPKPRLPIVVQQHQQLQQQQLPSLSVMASGGNSGGGFRPPPSLVIDDARQQQSQSTPPPSLSLVSLTPPQTVDNGVQCGPSLEADPAVPNLPAPLPPSNQEDCKSMRPAGMVAFRLSMSRRRNIADSIVEFERSKTSDGILSGRVDKARVSSVCVSSSSALPASTSVKKRKNLANSLLIRAGAELHLDSQQAIRLVHGCLQRRIRADIDSLLAGYFDSYVQPCLSNIRSCECQDDEQTEYQQQHKASFYRAVAEDLAAQFANSATTHQALQGQQQGESFGNSNSPFSAYRLDGESHSLSAGANSDRASVGPDTSFVVGSCVNRCLGLVSRGCQRVYDRHRHLYRYLCDAEDKRYLVERAHLSSSSGARTYLLLLDEVLQLLELPEYRSVSQRSIDRLKSSAFLLPVWFSRKVLPLATASAAASGAAAASAAVASPANSSLVGGISEPVSPCSVTGVGSLSAPNSP</sequence>
<dbReference type="OrthoDB" id="5860246at2759"/>
<gene>
    <name evidence="3" type="ORF">BOX15_Mlig029108g1</name>
</gene>
<accession>A0A267DUC0</accession>
<dbReference type="STRING" id="282301.A0A267DUC0"/>
<reference evidence="3 4" key="1">
    <citation type="submission" date="2017-06" db="EMBL/GenBank/DDBJ databases">
        <title>A platform for efficient transgenesis in Macrostomum lignano, a flatworm model organism for stem cell research.</title>
        <authorList>
            <person name="Berezikov E."/>
        </authorList>
    </citation>
    <scope>NUCLEOTIDE SEQUENCE [LARGE SCALE GENOMIC DNA]</scope>
    <source>
        <strain evidence="3">DV1</strain>
        <tissue evidence="3">Whole organism</tissue>
    </source>
</reference>